<comment type="caution">
    <text evidence="1">The sequence shown here is derived from an EMBL/GenBank/DDBJ whole genome shotgun (WGS) entry which is preliminary data.</text>
</comment>
<dbReference type="RefSeq" id="WP_115902143.1">
    <property type="nucleotide sequence ID" value="NZ_QUNS01000011.1"/>
</dbReference>
<dbReference type="Proteomes" id="UP000256884">
    <property type="component" value="Unassembled WGS sequence"/>
</dbReference>
<evidence type="ECO:0000313" key="2">
    <source>
        <dbReference type="Proteomes" id="UP000256884"/>
    </source>
</evidence>
<gene>
    <name evidence="1" type="ORF">C7448_1115</name>
</gene>
<dbReference type="OrthoDB" id="1190722at2"/>
<organism evidence="1 2">
    <name type="scientific">Tenacibaculum gallaicum</name>
    <dbReference type="NCBI Taxonomy" id="561505"/>
    <lineage>
        <taxon>Bacteria</taxon>
        <taxon>Pseudomonadati</taxon>
        <taxon>Bacteroidota</taxon>
        <taxon>Flavobacteriia</taxon>
        <taxon>Flavobacteriales</taxon>
        <taxon>Flavobacteriaceae</taxon>
        <taxon>Tenacibaculum</taxon>
    </lineage>
</organism>
<proteinExistence type="predicted"/>
<dbReference type="EMBL" id="QUNS01000011">
    <property type="protein sequence ID" value="REH44473.1"/>
    <property type="molecule type" value="Genomic_DNA"/>
</dbReference>
<keyword evidence="2" id="KW-1185">Reference proteome</keyword>
<protein>
    <submittedName>
        <fullName evidence="1">Uncharacterized protein</fullName>
    </submittedName>
</protein>
<reference evidence="1 2" key="1">
    <citation type="submission" date="2018-08" db="EMBL/GenBank/DDBJ databases">
        <title>Genomic Encyclopedia of Type Strains, Phase IV (KMG-IV): sequencing the most valuable type-strain genomes for metagenomic binning, comparative biology and taxonomic classification.</title>
        <authorList>
            <person name="Goeker M."/>
        </authorList>
    </citation>
    <scope>NUCLEOTIDE SEQUENCE [LARGE SCALE GENOMIC DNA]</scope>
    <source>
        <strain evidence="1 2">DSM 18841</strain>
    </source>
</reference>
<dbReference type="AlphaFoldDB" id="A0A3E0HFE2"/>
<name>A0A3E0HFE2_9FLAO</name>
<sequence length="265" mass="30772">MGRDIRIQSQEKKYQIIGKLTASKIIDLFVESENEALRHEFQGKFYPARHYDINATLTKALKGIEKQKIIDACFHSSRLGNIIKVKENNYPLFLKGVEKALSSIGKGYNINVLKPSKVFLLFGVSSPNNIENLYNTKYTEFLETLKFATKVNSYTSYPSLRKRLKAIKFLENPVLLKRAQKMTPFFNQFNFETAGALVLLLVDSSETSKQVLFEYQNKNLPRETVWILGSFYKDFKTSEANKLLLKDLYNKYSTEWIDEYYNAVY</sequence>
<evidence type="ECO:0000313" key="1">
    <source>
        <dbReference type="EMBL" id="REH44473.1"/>
    </source>
</evidence>
<accession>A0A3E0HFE2</accession>